<comment type="caution">
    <text evidence="3">The sequence shown here is derived from an EMBL/GenBank/DDBJ whole genome shotgun (WGS) entry which is preliminary data.</text>
</comment>
<feature type="domain" description="J" evidence="2">
    <location>
        <begin position="19"/>
        <end position="85"/>
    </location>
</feature>
<organism evidence="3 4">
    <name type="scientific">Pampusana beccarii</name>
    <name type="common">Western bronze ground-dove</name>
    <dbReference type="NCBI Taxonomy" id="2953425"/>
    <lineage>
        <taxon>Eukaryota</taxon>
        <taxon>Metazoa</taxon>
        <taxon>Chordata</taxon>
        <taxon>Craniata</taxon>
        <taxon>Vertebrata</taxon>
        <taxon>Euteleostomi</taxon>
        <taxon>Archelosauria</taxon>
        <taxon>Archosauria</taxon>
        <taxon>Dinosauria</taxon>
        <taxon>Saurischia</taxon>
        <taxon>Theropoda</taxon>
        <taxon>Coelurosauria</taxon>
        <taxon>Aves</taxon>
        <taxon>Neognathae</taxon>
        <taxon>Neoaves</taxon>
        <taxon>Columbimorphae</taxon>
        <taxon>Columbiformes</taxon>
        <taxon>Columbidae</taxon>
        <taxon>Pampusana</taxon>
    </lineage>
</organism>
<name>A0A7L4G8D5_9COLU</name>
<feature type="region of interest" description="Disordered" evidence="1">
    <location>
        <begin position="1"/>
        <end position="28"/>
    </location>
</feature>
<accession>A0A7L4G8D5</accession>
<dbReference type="SMART" id="SM00271">
    <property type="entry name" value="DnaJ"/>
    <property type="match status" value="1"/>
</dbReference>
<sequence length="85" mass="9060">LNSWVPPGRLGPHRAGPPDPHAILGVSPGASPAEIRAAFLARCKEVHPDGDPSDPSRHGRFLLLAEAYGALRLRPPTGPTHRPRP</sequence>
<evidence type="ECO:0000256" key="1">
    <source>
        <dbReference type="SAM" id="MobiDB-lite"/>
    </source>
</evidence>
<dbReference type="InterPro" id="IPR001623">
    <property type="entry name" value="DnaJ_domain"/>
</dbReference>
<feature type="non-terminal residue" evidence="3">
    <location>
        <position position="1"/>
    </location>
</feature>
<evidence type="ECO:0000313" key="3">
    <source>
        <dbReference type="EMBL" id="NXW94462.1"/>
    </source>
</evidence>
<protein>
    <submittedName>
        <fullName evidence="3">DNJC4 protein</fullName>
    </submittedName>
</protein>
<feature type="non-terminal residue" evidence="3">
    <location>
        <position position="85"/>
    </location>
</feature>
<dbReference type="EMBL" id="VWYH01010337">
    <property type="protein sequence ID" value="NXW94462.1"/>
    <property type="molecule type" value="Genomic_DNA"/>
</dbReference>
<dbReference type="Proteomes" id="UP000541332">
    <property type="component" value="Unassembled WGS sequence"/>
</dbReference>
<dbReference type="Gene3D" id="1.10.287.110">
    <property type="entry name" value="DnaJ domain"/>
    <property type="match status" value="1"/>
</dbReference>
<dbReference type="SUPFAM" id="SSF46565">
    <property type="entry name" value="Chaperone J-domain"/>
    <property type="match status" value="1"/>
</dbReference>
<dbReference type="PANTHER" id="PTHR44825">
    <property type="match status" value="1"/>
</dbReference>
<evidence type="ECO:0000313" key="4">
    <source>
        <dbReference type="Proteomes" id="UP000541332"/>
    </source>
</evidence>
<evidence type="ECO:0000259" key="2">
    <source>
        <dbReference type="PROSITE" id="PS50076"/>
    </source>
</evidence>
<keyword evidence="4" id="KW-1185">Reference proteome</keyword>
<gene>
    <name evidence="3" type="primary">Dnajc4</name>
    <name evidence="3" type="ORF">ALOBEC_R16167</name>
</gene>
<dbReference type="AlphaFoldDB" id="A0A7L4G8D5"/>
<dbReference type="PROSITE" id="PS50076">
    <property type="entry name" value="DNAJ_2"/>
    <property type="match status" value="1"/>
</dbReference>
<dbReference type="OrthoDB" id="552049at2759"/>
<reference evidence="3 4" key="1">
    <citation type="submission" date="2020-02" db="EMBL/GenBank/DDBJ databases">
        <title>Bird 10,000 Genomes (B10K) Project - Family phase.</title>
        <authorList>
            <person name="Zhang G."/>
        </authorList>
    </citation>
    <scope>NUCLEOTIDE SEQUENCE [LARGE SCALE GENOMIC DNA]</scope>
    <source>
        <strain evidence="3">B10K-DU-006-06</strain>
    </source>
</reference>
<dbReference type="CDD" id="cd06257">
    <property type="entry name" value="DnaJ"/>
    <property type="match status" value="1"/>
</dbReference>
<dbReference type="Pfam" id="PF00226">
    <property type="entry name" value="DnaJ"/>
    <property type="match status" value="1"/>
</dbReference>
<dbReference type="InterPro" id="IPR036869">
    <property type="entry name" value="J_dom_sf"/>
</dbReference>
<proteinExistence type="predicted"/>
<dbReference type="InterPro" id="IPR052763">
    <property type="entry name" value="DnaJ_C4"/>
</dbReference>
<dbReference type="PANTHER" id="PTHR44825:SF1">
    <property type="entry name" value="DNAJ HOMOLOG SUBFAMILY C MEMBER 4"/>
    <property type="match status" value="1"/>
</dbReference>